<dbReference type="AlphaFoldDB" id="A0A3B6EN91"/>
<dbReference type="Gramene" id="TraesLAC3A03G01404930.1">
    <property type="protein sequence ID" value="TraesLAC3A03G01404930.1"/>
    <property type="gene ID" value="TraesLAC3A03G01404930"/>
</dbReference>
<dbReference type="Gramene" id="TraesJUL3A03G01473440.1">
    <property type="protein sequence ID" value="TraesJUL3A03G01473440.1"/>
    <property type="gene ID" value="TraesJUL3A03G01473440"/>
</dbReference>
<dbReference type="Gramene" id="TraesNOR3A03G01481820.1">
    <property type="protein sequence ID" value="TraesNOR3A03G01481820.1"/>
    <property type="gene ID" value="TraesNOR3A03G01481820"/>
</dbReference>
<dbReference type="Gramene" id="TraesLDM3A03G01461640.1">
    <property type="protein sequence ID" value="TraesLDM3A03G01461640.1"/>
    <property type="gene ID" value="TraesLDM3A03G01461640"/>
</dbReference>
<dbReference type="Gramene" id="TraesARI3A03G01482480.1">
    <property type="protein sequence ID" value="TraesARI3A03G01482480.1"/>
    <property type="gene ID" value="TraesARI3A03G01482480"/>
</dbReference>
<evidence type="ECO:0000313" key="1">
    <source>
        <dbReference type="EnsemblPlants" id="TraesCS3A02G356300.1"/>
    </source>
</evidence>
<dbReference type="Gramene" id="TraesCS3A02G356300.1">
    <property type="protein sequence ID" value="TraesCS3A02G356300.1"/>
    <property type="gene ID" value="TraesCS3A02G356300"/>
</dbReference>
<name>A0A3B6EN91_WHEAT</name>
<sequence length="74" mass="8539">MELLPHRPSPVRLPPRGRVPPVPNTVQFPTLLLPHMKELNFMCPRRWPSLTRSNTLGLEFFLSSSTLFKFKIIG</sequence>
<proteinExistence type="predicted"/>
<evidence type="ECO:0000313" key="2">
    <source>
        <dbReference type="Proteomes" id="UP000019116"/>
    </source>
</evidence>
<dbReference type="Gramene" id="TraesWEE_scaffold_067832_01G000300.1">
    <property type="protein sequence ID" value="TraesWEE_scaffold_067832_01G000300.1"/>
    <property type="gene ID" value="TraesWEE_scaffold_067832_01G000300"/>
</dbReference>
<dbReference type="Proteomes" id="UP000019116">
    <property type="component" value="Chromosome 3A"/>
</dbReference>
<keyword evidence="2" id="KW-1185">Reference proteome</keyword>
<dbReference type="EnsemblPlants" id="TraesCS3A02G356300.1">
    <property type="protein sequence ID" value="TraesCS3A02G356300.1"/>
    <property type="gene ID" value="TraesCS3A02G356300"/>
</dbReference>
<reference evidence="1" key="1">
    <citation type="submission" date="2018-08" db="EMBL/GenBank/DDBJ databases">
        <authorList>
            <person name="Rossello M."/>
        </authorList>
    </citation>
    <scope>NUCLEOTIDE SEQUENCE [LARGE SCALE GENOMIC DNA]</scope>
    <source>
        <strain evidence="1">cv. Chinese Spring</strain>
    </source>
</reference>
<protein>
    <submittedName>
        <fullName evidence="1">Uncharacterized protein</fullName>
    </submittedName>
</protein>
<organism evidence="1">
    <name type="scientific">Triticum aestivum</name>
    <name type="common">Wheat</name>
    <dbReference type="NCBI Taxonomy" id="4565"/>
    <lineage>
        <taxon>Eukaryota</taxon>
        <taxon>Viridiplantae</taxon>
        <taxon>Streptophyta</taxon>
        <taxon>Embryophyta</taxon>
        <taxon>Tracheophyta</taxon>
        <taxon>Spermatophyta</taxon>
        <taxon>Magnoliopsida</taxon>
        <taxon>Liliopsida</taxon>
        <taxon>Poales</taxon>
        <taxon>Poaceae</taxon>
        <taxon>BOP clade</taxon>
        <taxon>Pooideae</taxon>
        <taxon>Triticodae</taxon>
        <taxon>Triticeae</taxon>
        <taxon>Triticinae</taxon>
        <taxon>Triticum</taxon>
    </lineage>
</organism>
<dbReference type="Gramene" id="TraesCAD_scaffold_042644_01G000200.1">
    <property type="protein sequence ID" value="TraesCAD_scaffold_042644_01G000200.1"/>
    <property type="gene ID" value="TraesCAD_scaffold_042644_01G000200"/>
</dbReference>
<dbReference type="Gramene" id="TraesCLE_scaffold_077708_01G000200.1">
    <property type="protein sequence ID" value="TraesCLE_scaffold_077708_01G000200.1"/>
    <property type="gene ID" value="TraesCLE_scaffold_077708_01G000200"/>
</dbReference>
<dbReference type="Gramene" id="TraesROB_scaffold_052434_01G000300.1">
    <property type="protein sequence ID" value="TraesROB_scaffold_052434_01G000300.1"/>
    <property type="gene ID" value="TraesROB_scaffold_052434_01G000300"/>
</dbReference>
<accession>A0A3B6EN91</accession>
<reference evidence="1" key="2">
    <citation type="submission" date="2018-10" db="UniProtKB">
        <authorList>
            <consortium name="EnsemblPlants"/>
        </authorList>
    </citation>
    <scope>IDENTIFICATION</scope>
</reference>
<dbReference type="Gramene" id="TraesCS3A03G0846800.1">
    <property type="protein sequence ID" value="TraesCS3A03G0846800.1.CDS"/>
    <property type="gene ID" value="TraesCS3A03G0846800"/>
</dbReference>
<dbReference type="Gramene" id="TraesSTA3A03G01452570.1">
    <property type="protein sequence ID" value="TraesSTA3A03G01452570.1"/>
    <property type="gene ID" value="TraesSTA3A03G01452570"/>
</dbReference>
<dbReference type="Gramene" id="TraesJAG3A03G01469780.1">
    <property type="protein sequence ID" value="TraesJAG3A03G01469780.1"/>
    <property type="gene ID" value="TraesJAG3A03G01469780"/>
</dbReference>